<protein>
    <submittedName>
        <fullName evidence="1">Uncharacterized protein</fullName>
    </submittedName>
</protein>
<reference evidence="1" key="1">
    <citation type="journal article" date="2015" name="Genome Announc.">
        <title>Complete Genome Sequence of Yersinia ruckeri Strain CSF007-82, Etiologic Agent of Red Mouth Disease in Salmonid Fish.</title>
        <authorList>
            <person name="Nelson M.C."/>
            <person name="LaPatra S.E."/>
            <person name="Welch T.J."/>
            <person name="Graf J."/>
        </authorList>
    </citation>
    <scope>NUCLEOTIDE SEQUENCE</scope>
    <source>
        <strain evidence="1">CSF007-82</strain>
    </source>
</reference>
<evidence type="ECO:0000313" key="1">
    <source>
        <dbReference type="EMBL" id="CEK26327.1"/>
    </source>
</evidence>
<dbReference type="EMBL" id="LN681231">
    <property type="protein sequence ID" value="CEK26327.1"/>
    <property type="molecule type" value="Genomic_DNA"/>
</dbReference>
<dbReference type="AlphaFoldDB" id="A0A0A8V9C7"/>
<sequence>MEIRGHVVQHVGERTWFLEDSAFGIAPVAATEIHLTAHSFSARKASYLYLNM</sequence>
<gene>
    <name evidence="1" type="ORF">CSF007_2740</name>
</gene>
<proteinExistence type="predicted"/>
<organism evidence="1">
    <name type="scientific">Yersinia ruckeri</name>
    <dbReference type="NCBI Taxonomy" id="29486"/>
    <lineage>
        <taxon>Bacteria</taxon>
        <taxon>Pseudomonadati</taxon>
        <taxon>Pseudomonadota</taxon>
        <taxon>Gammaproteobacteria</taxon>
        <taxon>Enterobacterales</taxon>
        <taxon>Yersiniaceae</taxon>
        <taxon>Yersinia</taxon>
    </lineage>
</organism>
<accession>A0A0A8V9C7</accession>
<name>A0A0A8V9C7_YERRU</name>